<comment type="subunit">
    <text evidence="6">Homotetramer, a dimer of dimers. One homotetramer interacts with 1 SecA dimer.</text>
</comment>
<dbReference type="GO" id="GO:0051262">
    <property type="term" value="P:protein tetramerization"/>
    <property type="evidence" value="ECO:0007669"/>
    <property type="project" value="InterPro"/>
</dbReference>
<gene>
    <name evidence="6 7" type="primary">secB</name>
    <name evidence="7" type="ORF">OHM77_10875</name>
</gene>
<evidence type="ECO:0000256" key="2">
    <source>
        <dbReference type="ARBA" id="ARBA00022448"/>
    </source>
</evidence>
<dbReference type="EMBL" id="CP107246">
    <property type="protein sequence ID" value="WIM05194.1"/>
    <property type="molecule type" value="Genomic_DNA"/>
</dbReference>
<comment type="similarity">
    <text evidence="1 6">Belongs to the SecB family.</text>
</comment>
<dbReference type="Proteomes" id="UP001234916">
    <property type="component" value="Chromosome"/>
</dbReference>
<comment type="subcellular location">
    <subcellularLocation>
        <location evidence="6">Cytoplasm</location>
    </subcellularLocation>
</comment>
<keyword evidence="4 6" id="KW-0811">Translocation</keyword>
<dbReference type="SUPFAM" id="SSF54611">
    <property type="entry name" value="SecB-like"/>
    <property type="match status" value="1"/>
</dbReference>
<keyword evidence="2 6" id="KW-0813">Transport</keyword>
<keyword evidence="3 6" id="KW-0653">Protein transport</keyword>
<dbReference type="GO" id="GO:0015031">
    <property type="term" value="P:protein transport"/>
    <property type="evidence" value="ECO:0007669"/>
    <property type="project" value="UniProtKB-UniRule"/>
</dbReference>
<dbReference type="HAMAP" id="MF_00821">
    <property type="entry name" value="SecB"/>
    <property type="match status" value="1"/>
</dbReference>
<reference evidence="7" key="1">
    <citation type="journal article" date="2023" name="Nat. Microbiol.">
        <title>Enrichment and characterization of a nitric oxide-reducing microbial community in a continuous bioreactor.</title>
        <authorList>
            <person name="Garrido-Amador P."/>
            <person name="Stortenbeker N."/>
            <person name="Wessels H.J.C.T."/>
            <person name="Speth D.R."/>
            <person name="Garcia-Heredia I."/>
            <person name="Kartal B."/>
        </authorList>
    </citation>
    <scope>NUCLEOTIDE SEQUENCE</scope>
    <source>
        <strain evidence="7">MAG1</strain>
    </source>
</reference>
<organism evidence="7">
    <name type="scientific">Candidatus Nitricoxidivorans perseverans</name>
    <dbReference type="NCBI Taxonomy" id="2975601"/>
    <lineage>
        <taxon>Bacteria</taxon>
        <taxon>Pseudomonadati</taxon>
        <taxon>Pseudomonadota</taxon>
        <taxon>Betaproteobacteria</taxon>
        <taxon>Nitrosomonadales</taxon>
        <taxon>Sterolibacteriaceae</taxon>
        <taxon>Candidatus Nitricoxidivorans</taxon>
    </lineage>
</organism>
<name>A0AA49FK51_9PROT</name>
<evidence type="ECO:0000313" key="7">
    <source>
        <dbReference type="EMBL" id="WIM05194.1"/>
    </source>
</evidence>
<dbReference type="KEGG" id="npv:OHM77_10875"/>
<dbReference type="GO" id="GO:0006457">
    <property type="term" value="P:protein folding"/>
    <property type="evidence" value="ECO:0007669"/>
    <property type="project" value="UniProtKB-UniRule"/>
</dbReference>
<accession>A0AA49FK51</accession>
<sequence length="152" mass="16732">MTTAPQPVFSIEKIYVKDLSLELPNAPQCFLEREAAGIEVQMQTSGTPVGEGIFDVVLTVTVTARIGEKTQFLVEAAQAGIFQIRNIPEDELEPIVAVACPNILFPYVRETVSDCVSRAGFPPVILAPVNFESIYQQRQATQSPQDREIPIQ</sequence>
<keyword evidence="5 6" id="KW-0143">Chaperone</keyword>
<proteinExistence type="inferred from homology"/>
<dbReference type="Pfam" id="PF02556">
    <property type="entry name" value="SecB"/>
    <property type="match status" value="1"/>
</dbReference>
<evidence type="ECO:0000256" key="5">
    <source>
        <dbReference type="ARBA" id="ARBA00023186"/>
    </source>
</evidence>
<dbReference type="NCBIfam" id="TIGR00809">
    <property type="entry name" value="secB"/>
    <property type="match status" value="1"/>
</dbReference>
<dbReference type="AlphaFoldDB" id="A0AA49FK51"/>
<dbReference type="PANTHER" id="PTHR36918">
    <property type="match status" value="1"/>
</dbReference>
<dbReference type="GO" id="GO:0051082">
    <property type="term" value="F:unfolded protein binding"/>
    <property type="evidence" value="ECO:0007669"/>
    <property type="project" value="InterPro"/>
</dbReference>
<dbReference type="PRINTS" id="PR01594">
    <property type="entry name" value="SECBCHAPRONE"/>
</dbReference>
<evidence type="ECO:0000256" key="4">
    <source>
        <dbReference type="ARBA" id="ARBA00023010"/>
    </source>
</evidence>
<protein>
    <recommendedName>
        <fullName evidence="6">Protein-export protein SecB</fullName>
    </recommendedName>
</protein>
<dbReference type="Gene3D" id="3.10.420.10">
    <property type="entry name" value="SecB-like"/>
    <property type="match status" value="1"/>
</dbReference>
<comment type="function">
    <text evidence="6">One of the proteins required for the normal export of preproteins out of the cell cytoplasm. It is a molecular chaperone that binds to a subset of precursor proteins, maintaining them in a translocation-competent state. It also specifically binds to its receptor SecA.</text>
</comment>
<evidence type="ECO:0000256" key="1">
    <source>
        <dbReference type="ARBA" id="ARBA00009990"/>
    </source>
</evidence>
<dbReference type="PANTHER" id="PTHR36918:SF1">
    <property type="entry name" value="PROTEIN-EXPORT PROTEIN SECB"/>
    <property type="match status" value="1"/>
</dbReference>
<dbReference type="GO" id="GO:0005737">
    <property type="term" value="C:cytoplasm"/>
    <property type="evidence" value="ECO:0007669"/>
    <property type="project" value="UniProtKB-SubCell"/>
</dbReference>
<dbReference type="InterPro" id="IPR003708">
    <property type="entry name" value="SecB"/>
</dbReference>
<evidence type="ECO:0000256" key="3">
    <source>
        <dbReference type="ARBA" id="ARBA00022927"/>
    </source>
</evidence>
<dbReference type="InterPro" id="IPR035958">
    <property type="entry name" value="SecB-like_sf"/>
</dbReference>
<evidence type="ECO:0000256" key="6">
    <source>
        <dbReference type="HAMAP-Rule" id="MF_00821"/>
    </source>
</evidence>
<dbReference type="NCBIfam" id="NF004394">
    <property type="entry name" value="PRK05751.1-5"/>
    <property type="match status" value="1"/>
</dbReference>
<keyword evidence="6" id="KW-0963">Cytoplasm</keyword>